<dbReference type="EMBL" id="HBUF01518278">
    <property type="protein sequence ID" value="CAG6748295.1"/>
    <property type="molecule type" value="Transcribed_RNA"/>
</dbReference>
<reference evidence="1" key="1">
    <citation type="submission" date="2021-05" db="EMBL/GenBank/DDBJ databases">
        <authorList>
            <person name="Alioto T."/>
            <person name="Alioto T."/>
            <person name="Gomez Garrido J."/>
        </authorList>
    </citation>
    <scope>NUCLEOTIDE SEQUENCE</scope>
</reference>
<dbReference type="EMBL" id="HBUF01518279">
    <property type="protein sequence ID" value="CAG6748296.1"/>
    <property type="molecule type" value="Transcribed_RNA"/>
</dbReference>
<dbReference type="AlphaFoldDB" id="A0A8D8ZLU4"/>
<name>A0A8D8ZLU4_9HEMI</name>
<accession>A0A8D8ZLU4</accession>
<organism evidence="1">
    <name type="scientific">Cacopsylla melanoneura</name>
    <dbReference type="NCBI Taxonomy" id="428564"/>
    <lineage>
        <taxon>Eukaryota</taxon>
        <taxon>Metazoa</taxon>
        <taxon>Ecdysozoa</taxon>
        <taxon>Arthropoda</taxon>
        <taxon>Hexapoda</taxon>
        <taxon>Insecta</taxon>
        <taxon>Pterygota</taxon>
        <taxon>Neoptera</taxon>
        <taxon>Paraneoptera</taxon>
        <taxon>Hemiptera</taxon>
        <taxon>Sternorrhyncha</taxon>
        <taxon>Psylloidea</taxon>
        <taxon>Psyllidae</taxon>
        <taxon>Psyllinae</taxon>
        <taxon>Cacopsylla</taxon>
    </lineage>
</organism>
<proteinExistence type="predicted"/>
<protein>
    <submittedName>
        <fullName evidence="1">Uncharacterized protein</fullName>
    </submittedName>
</protein>
<evidence type="ECO:0000313" key="1">
    <source>
        <dbReference type="EMBL" id="CAG6748296.1"/>
    </source>
</evidence>
<sequence length="111" mass="11919">MFNLKPQCLKTSSNILIKGSPQLLLPISLPCSFMKDVSPPQHHLGFPFKVVLSPVSPPSKGIIKLSFNILPSTASSIFCFNATSLTLPSSSSYHLLIFASLISTTILSLSS</sequence>